<dbReference type="Gene3D" id="2.120.10.80">
    <property type="entry name" value="Kelch-type beta propeller"/>
    <property type="match status" value="1"/>
</dbReference>
<evidence type="ECO:0000313" key="5">
    <source>
        <dbReference type="EMBL" id="GBG92143.1"/>
    </source>
</evidence>
<feature type="coiled-coil region" evidence="3">
    <location>
        <begin position="324"/>
        <end position="352"/>
    </location>
</feature>
<dbReference type="OrthoDB" id="10251809at2759"/>
<evidence type="ECO:0008006" key="7">
    <source>
        <dbReference type="Google" id="ProtNLM"/>
    </source>
</evidence>
<dbReference type="PANTHER" id="PTHR46093:SF3">
    <property type="entry name" value="ACYL-COA-BINDING DOMAIN-CONTAINING PROTEIN 4"/>
    <property type="match status" value="1"/>
</dbReference>
<keyword evidence="3" id="KW-0175">Coiled coil</keyword>
<dbReference type="InterPro" id="IPR015915">
    <property type="entry name" value="Kelch-typ_b-propeller"/>
</dbReference>
<sequence length="525" mass="60089">MTWTCPEVIGSPPSARRGHSVAIVGKCMYVFGGFDGYRHMRDLHVLSVEGRDFVWSQPPTGGEVPSPRRYHAMVTIGSHLMIYGGFDGENYLDDAYTYDTERRLWRRWDISKRMEMEEPDVMKTNFGIPNSGVDGRSMHTLSYDGVRAIAFGGVHIHGPQSDVIFLENSAVSHGRQLQRVYSNFEREQQWRQKQQILAEERVARLESDLVQMKATIERMTEALKSEVKKRHVSIMSQRILARKLHHAREELEELSDSLTSKSKEATEASGKISKTKEHIHELQSLLEQSALQAEERLVTERLARQAEFVAFKEDVDRLASMKVLADQESENLRLKTEMMERENEELRMAKRKTDAALAVTEFKVQTLQEEVSDAAASRAQTSDAQVQAPVKVLDDCQEEYEVADLRKNFEAEQDKRRKLEEKLQAQILECHNVEQRYREAEEMKAEALKHATTTEETYKDELHRLEEKLRQCEMVKWKMECRIASLEEENKALSYYTISKARCEGGGGGGGGGEASGLQIPSAWR</sequence>
<accession>A0A388MCA8</accession>
<proteinExistence type="predicted"/>
<dbReference type="AlphaFoldDB" id="A0A388MCA8"/>
<name>A0A388MCA8_CHABU</name>
<dbReference type="SUPFAM" id="SSF117281">
    <property type="entry name" value="Kelch motif"/>
    <property type="match status" value="1"/>
</dbReference>
<evidence type="ECO:0000256" key="1">
    <source>
        <dbReference type="ARBA" id="ARBA00022441"/>
    </source>
</evidence>
<protein>
    <recommendedName>
        <fullName evidence="7">DUF4110 domain-containing protein</fullName>
    </recommendedName>
</protein>
<feature type="region of interest" description="Disordered" evidence="4">
    <location>
        <begin position="254"/>
        <end position="274"/>
    </location>
</feature>
<keyword evidence="1" id="KW-0880">Kelch repeat</keyword>
<dbReference type="STRING" id="69332.A0A388MCA8"/>
<dbReference type="Proteomes" id="UP000265515">
    <property type="component" value="Unassembled WGS sequence"/>
</dbReference>
<evidence type="ECO:0000313" key="6">
    <source>
        <dbReference type="Proteomes" id="UP000265515"/>
    </source>
</evidence>
<dbReference type="Pfam" id="PF24681">
    <property type="entry name" value="Kelch_KLHDC2_KLHL20_DRC7"/>
    <property type="match status" value="1"/>
</dbReference>
<organism evidence="5 6">
    <name type="scientific">Chara braunii</name>
    <name type="common">Braun's stonewort</name>
    <dbReference type="NCBI Taxonomy" id="69332"/>
    <lineage>
        <taxon>Eukaryota</taxon>
        <taxon>Viridiplantae</taxon>
        <taxon>Streptophyta</taxon>
        <taxon>Charophyceae</taxon>
        <taxon>Charales</taxon>
        <taxon>Characeae</taxon>
        <taxon>Chara</taxon>
    </lineage>
</organism>
<evidence type="ECO:0000256" key="3">
    <source>
        <dbReference type="SAM" id="Coils"/>
    </source>
</evidence>
<dbReference type="EMBL" id="BFEA01001007">
    <property type="protein sequence ID" value="GBG92143.1"/>
    <property type="molecule type" value="Genomic_DNA"/>
</dbReference>
<comment type="caution">
    <text evidence="5">The sequence shown here is derived from an EMBL/GenBank/DDBJ whole genome shotgun (WGS) entry which is preliminary data.</text>
</comment>
<feature type="compositionally biased region" description="Gly residues" evidence="4">
    <location>
        <begin position="506"/>
        <end position="515"/>
    </location>
</feature>
<feature type="region of interest" description="Disordered" evidence="4">
    <location>
        <begin position="506"/>
        <end position="525"/>
    </location>
</feature>
<dbReference type="PANTHER" id="PTHR46093">
    <property type="entry name" value="ACYL-COA-BINDING DOMAIN-CONTAINING PROTEIN 5"/>
    <property type="match status" value="1"/>
</dbReference>
<evidence type="ECO:0000256" key="4">
    <source>
        <dbReference type="SAM" id="MobiDB-lite"/>
    </source>
</evidence>
<keyword evidence="6" id="KW-1185">Reference proteome</keyword>
<keyword evidence="2" id="KW-0677">Repeat</keyword>
<gene>
    <name evidence="5" type="ORF">CBR_g54444</name>
</gene>
<dbReference type="Gramene" id="GBG92143">
    <property type="protein sequence ID" value="GBG92143"/>
    <property type="gene ID" value="CBR_g54444"/>
</dbReference>
<evidence type="ECO:0000256" key="2">
    <source>
        <dbReference type="ARBA" id="ARBA00022737"/>
    </source>
</evidence>
<feature type="coiled-coil region" evidence="3">
    <location>
        <begin position="402"/>
        <end position="475"/>
    </location>
</feature>
<reference evidence="5 6" key="1">
    <citation type="journal article" date="2018" name="Cell">
        <title>The Chara Genome: Secondary Complexity and Implications for Plant Terrestrialization.</title>
        <authorList>
            <person name="Nishiyama T."/>
            <person name="Sakayama H."/>
            <person name="Vries J.D."/>
            <person name="Buschmann H."/>
            <person name="Saint-Marcoux D."/>
            <person name="Ullrich K.K."/>
            <person name="Haas F.B."/>
            <person name="Vanderstraeten L."/>
            <person name="Becker D."/>
            <person name="Lang D."/>
            <person name="Vosolsobe S."/>
            <person name="Rombauts S."/>
            <person name="Wilhelmsson P.K.I."/>
            <person name="Janitza P."/>
            <person name="Kern R."/>
            <person name="Heyl A."/>
            <person name="Rumpler F."/>
            <person name="Villalobos L.I.A.C."/>
            <person name="Clay J.M."/>
            <person name="Skokan R."/>
            <person name="Toyoda A."/>
            <person name="Suzuki Y."/>
            <person name="Kagoshima H."/>
            <person name="Schijlen E."/>
            <person name="Tajeshwar N."/>
            <person name="Catarino B."/>
            <person name="Hetherington A.J."/>
            <person name="Saltykova A."/>
            <person name="Bonnot C."/>
            <person name="Breuninger H."/>
            <person name="Symeonidi A."/>
            <person name="Radhakrishnan G.V."/>
            <person name="Van Nieuwerburgh F."/>
            <person name="Deforce D."/>
            <person name="Chang C."/>
            <person name="Karol K.G."/>
            <person name="Hedrich R."/>
            <person name="Ulvskov P."/>
            <person name="Glockner G."/>
            <person name="Delwiche C.F."/>
            <person name="Petrasek J."/>
            <person name="Van de Peer Y."/>
            <person name="Friml J."/>
            <person name="Beilby M."/>
            <person name="Dolan L."/>
            <person name="Kohara Y."/>
            <person name="Sugano S."/>
            <person name="Fujiyama A."/>
            <person name="Delaux P.-M."/>
            <person name="Quint M."/>
            <person name="TheiBen G."/>
            <person name="Hagemann M."/>
            <person name="Harholt J."/>
            <person name="Dunand C."/>
            <person name="Zachgo S."/>
            <person name="Langdale J."/>
            <person name="Maumus F."/>
            <person name="Straeten D.V.D."/>
            <person name="Gould S.B."/>
            <person name="Rensing S.A."/>
        </authorList>
    </citation>
    <scope>NUCLEOTIDE SEQUENCE [LARGE SCALE GENOMIC DNA]</scope>
    <source>
        <strain evidence="5 6">S276</strain>
    </source>
</reference>